<protein>
    <recommendedName>
        <fullName evidence="2">WKF domain-containing protein</fullName>
    </recommendedName>
</protein>
<feature type="compositionally biased region" description="Basic residues" evidence="1">
    <location>
        <begin position="117"/>
        <end position="127"/>
    </location>
</feature>
<feature type="compositionally biased region" description="Basic and acidic residues" evidence="1">
    <location>
        <begin position="222"/>
        <end position="250"/>
    </location>
</feature>
<accession>A0A4T0X228</accession>
<sequence length="320" mass="37096">MNFNQESFFPNKIYSLYGILISNNPISGEIVCVTMSVPAWKRLGLKVKALVSNDPLAITPERLDPDAKTEKKSKKSKKSKKEKTSNAEKEADIITQEVVNEKKRKLEESVDNDIEHKAKKPPKKAKVPKSERKVSNVVKDQLVYMRQFSNDRTNWKFSKQKQNWILKNIREIPEEYENDLIVYLQSVQGGSRDRIVNEMKEVVEEWNKIVEAAEEQIKKDLEEAEKKVDEDEKVDDDSKIKSDAEPALTKKEKKKLKQEKQKVEAKKTVVDYDYAVRASTIYEALTKEKLKLSGMEEEKEEEKVKEPETVVEVIEESVYL</sequence>
<dbReference type="InterPro" id="IPR019327">
    <property type="entry name" value="WKF"/>
</dbReference>
<dbReference type="PANTHER" id="PTHR22306:SF2">
    <property type="entry name" value="CHROMOSOME 7 OPEN READING FRAME 50"/>
    <property type="match status" value="1"/>
</dbReference>
<dbReference type="STRING" id="52247.A0A4T0X228"/>
<keyword evidence="4" id="KW-1185">Reference proteome</keyword>
<dbReference type="AlphaFoldDB" id="A0A4T0X228"/>
<evidence type="ECO:0000259" key="2">
    <source>
        <dbReference type="Pfam" id="PF10180"/>
    </source>
</evidence>
<feature type="compositionally biased region" description="Basic residues" evidence="1">
    <location>
        <begin position="71"/>
        <end position="81"/>
    </location>
</feature>
<gene>
    <name evidence="3" type="ORF">CANINC_002255</name>
</gene>
<feature type="compositionally biased region" description="Basic and acidic residues" evidence="1">
    <location>
        <begin position="82"/>
        <end position="92"/>
    </location>
</feature>
<dbReference type="Proteomes" id="UP000307173">
    <property type="component" value="Unassembled WGS sequence"/>
</dbReference>
<evidence type="ECO:0000313" key="3">
    <source>
        <dbReference type="EMBL" id="TID28851.1"/>
    </source>
</evidence>
<dbReference type="PANTHER" id="PTHR22306">
    <property type="entry name" value="CHROMOSOME 7 OPEN READING FRAME 50"/>
    <property type="match status" value="1"/>
</dbReference>
<comment type="caution">
    <text evidence="3">The sequence shown here is derived from an EMBL/GenBank/DDBJ whole genome shotgun (WGS) entry which is preliminary data.</text>
</comment>
<proteinExistence type="predicted"/>
<evidence type="ECO:0000256" key="1">
    <source>
        <dbReference type="SAM" id="MobiDB-lite"/>
    </source>
</evidence>
<dbReference type="OrthoDB" id="10261563at2759"/>
<reference evidence="3 4" key="1">
    <citation type="journal article" date="2019" name="Front. Genet.">
        <title>Whole-Genome Sequencing of the Opportunistic Yeast Pathogen Candida inconspicua Uncovers Its Hybrid Origin.</title>
        <authorList>
            <person name="Mixao V."/>
            <person name="Hansen A.P."/>
            <person name="Saus E."/>
            <person name="Boekhout T."/>
            <person name="Lass-Florl C."/>
            <person name="Gabaldon T."/>
        </authorList>
    </citation>
    <scope>NUCLEOTIDE SEQUENCE [LARGE SCALE GENOMIC DNA]</scope>
    <source>
        <strain evidence="3 4">CBS 180</strain>
    </source>
</reference>
<feature type="region of interest" description="Disordered" evidence="1">
    <location>
        <begin position="58"/>
        <end position="93"/>
    </location>
</feature>
<dbReference type="Pfam" id="PF10180">
    <property type="entry name" value="WKF"/>
    <property type="match status" value="1"/>
</dbReference>
<name>A0A4T0X228_9ASCO</name>
<organism evidence="3 4">
    <name type="scientific">Pichia inconspicua</name>
    <dbReference type="NCBI Taxonomy" id="52247"/>
    <lineage>
        <taxon>Eukaryota</taxon>
        <taxon>Fungi</taxon>
        <taxon>Dikarya</taxon>
        <taxon>Ascomycota</taxon>
        <taxon>Saccharomycotina</taxon>
        <taxon>Pichiomycetes</taxon>
        <taxon>Pichiales</taxon>
        <taxon>Pichiaceae</taxon>
        <taxon>Pichia</taxon>
    </lineage>
</organism>
<feature type="region of interest" description="Disordered" evidence="1">
    <location>
        <begin position="108"/>
        <end position="132"/>
    </location>
</feature>
<feature type="domain" description="WKF" evidence="2">
    <location>
        <begin position="144"/>
        <end position="202"/>
    </location>
</feature>
<feature type="region of interest" description="Disordered" evidence="1">
    <location>
        <begin position="222"/>
        <end position="253"/>
    </location>
</feature>
<feature type="compositionally biased region" description="Basic and acidic residues" evidence="1">
    <location>
        <begin position="61"/>
        <end position="70"/>
    </location>
</feature>
<dbReference type="EMBL" id="SELW01000367">
    <property type="protein sequence ID" value="TID28851.1"/>
    <property type="molecule type" value="Genomic_DNA"/>
</dbReference>
<evidence type="ECO:0000313" key="4">
    <source>
        <dbReference type="Proteomes" id="UP000307173"/>
    </source>
</evidence>